<keyword evidence="3" id="KW-1185">Reference proteome</keyword>
<protein>
    <submittedName>
        <fullName evidence="2">Uncharacterized protein</fullName>
    </submittedName>
</protein>
<feature type="region of interest" description="Disordered" evidence="1">
    <location>
        <begin position="127"/>
        <end position="146"/>
    </location>
</feature>
<evidence type="ECO:0000313" key="3">
    <source>
        <dbReference type="Proteomes" id="UP000001595"/>
    </source>
</evidence>
<proteinExistence type="predicted"/>
<evidence type="ECO:0000256" key="1">
    <source>
        <dbReference type="SAM" id="MobiDB-lite"/>
    </source>
</evidence>
<dbReference type="Proteomes" id="UP000001595">
    <property type="component" value="Chromosome 16"/>
</dbReference>
<reference evidence="2" key="3">
    <citation type="submission" date="2025-09" db="UniProtKB">
        <authorList>
            <consortium name="Ensembl"/>
        </authorList>
    </citation>
    <scope>IDENTIFICATION</scope>
</reference>
<reference evidence="2" key="2">
    <citation type="submission" date="2025-08" db="UniProtKB">
        <authorList>
            <consortium name="Ensembl"/>
        </authorList>
    </citation>
    <scope>IDENTIFICATION</scope>
</reference>
<reference evidence="2 3" key="1">
    <citation type="submission" date="2008-02" db="EMBL/GenBank/DDBJ databases">
        <title>A 6x draft sequence assembly of the Pongo pygmaeus abelii genome.</title>
        <authorList>
            <person name="Wilson R.K."/>
            <person name="Mardis E."/>
        </authorList>
    </citation>
    <scope>NUCLEOTIDE SEQUENCE [LARGE SCALE GENOMIC DNA]</scope>
</reference>
<sequence length="455" mass="45253">MVYMTRRSHTAAGPGPDPAPAPGLALNGRRALRGGGGPATRPRPLKGPHGLWLTPDTRRRRCLGPLGNWQAGAEPAATPPQPPAAGGQGGRGALLPGKAVAAWRLGESRGTALRLLAARTQGPCGVSGDVRAGSSEPQGPPLTGAGGEPVLGVPVLGASLCWRSLCWGDPCTGGVPVPGWGALCCGPCAGGIPVLGALCWGIPVLGDPCAGGLCAGGIPVLGGPCAGGIPVLRALCWGHPCAGASLCWGPCAGGIPVLGGPVLGGLCAGEIPVLGGPVLGGALCWGDPCAGGAILCCGSLYWGLCATGGICAGGSVLRDSVLGASVLGSSVQRLEARIYHSYLGSLSQGACGGLGQCEGSPLAWVLGLGLRREKGAHPPDLGRDMMPWESPFHPRSQNPGCTLPHVLAPRLRCTQRPDVCLFGPWGSCTCPTDVSVAGQVSLTQASITIISVQSG</sequence>
<dbReference type="AlphaFoldDB" id="A0A8I5YPQ4"/>
<name>A0A8I5YPQ4_PONAB</name>
<organism evidence="2 3">
    <name type="scientific">Pongo abelii</name>
    <name type="common">Sumatran orangutan</name>
    <name type="synonym">Pongo pygmaeus abelii</name>
    <dbReference type="NCBI Taxonomy" id="9601"/>
    <lineage>
        <taxon>Eukaryota</taxon>
        <taxon>Metazoa</taxon>
        <taxon>Chordata</taxon>
        <taxon>Craniata</taxon>
        <taxon>Vertebrata</taxon>
        <taxon>Euteleostomi</taxon>
        <taxon>Mammalia</taxon>
        <taxon>Eutheria</taxon>
        <taxon>Euarchontoglires</taxon>
        <taxon>Primates</taxon>
        <taxon>Haplorrhini</taxon>
        <taxon>Catarrhini</taxon>
        <taxon>Hominidae</taxon>
        <taxon>Pongo</taxon>
    </lineage>
</organism>
<accession>A0A8I5YPQ4</accession>
<evidence type="ECO:0000313" key="2">
    <source>
        <dbReference type="Ensembl" id="ENSPPYP00000031438.1"/>
    </source>
</evidence>
<dbReference type="Ensembl" id="ENSPPYT00000049620.1">
    <property type="protein sequence ID" value="ENSPPYP00000031438.1"/>
    <property type="gene ID" value="ENSPPYG00000039244.1"/>
</dbReference>
<feature type="region of interest" description="Disordered" evidence="1">
    <location>
        <begin position="1"/>
        <end position="92"/>
    </location>
</feature>